<name>A0ABC8QU98_9AQUA</name>
<dbReference type="AlphaFoldDB" id="A0ABC8QU98"/>
<dbReference type="PANTHER" id="PTHR34355:SF1">
    <property type="entry name" value="JOSEPHIN-LIKE PROTEIN"/>
    <property type="match status" value="1"/>
</dbReference>
<evidence type="ECO:0008006" key="4">
    <source>
        <dbReference type="Google" id="ProtNLM"/>
    </source>
</evidence>
<evidence type="ECO:0000256" key="1">
    <source>
        <dbReference type="SAM" id="MobiDB-lite"/>
    </source>
</evidence>
<evidence type="ECO:0000313" key="3">
    <source>
        <dbReference type="Proteomes" id="UP001642360"/>
    </source>
</evidence>
<sequence>MISIMSRKLSRRVTFSPDINEIKPTVIHKHGGGIKVGGNKKRVISIWSYRVPKSYGFSPVNLLKSVGAKVARALRSMSTRRRSSRRVSSSSLVRSRSYAEPLDSHRAEAMEDCIEFLNSSSSLKRSSSFSTSSC</sequence>
<keyword evidence="3" id="KW-1185">Reference proteome</keyword>
<feature type="compositionally biased region" description="Low complexity" evidence="1">
    <location>
        <begin position="86"/>
        <end position="96"/>
    </location>
</feature>
<protein>
    <recommendedName>
        <fullName evidence="4">Josephin-like protein</fullName>
    </recommendedName>
</protein>
<comment type="caution">
    <text evidence="2">The sequence shown here is derived from an EMBL/GenBank/DDBJ whole genome shotgun (WGS) entry which is preliminary data.</text>
</comment>
<gene>
    <name evidence="2" type="ORF">ILEXP_LOCUS815</name>
</gene>
<proteinExistence type="predicted"/>
<organism evidence="2 3">
    <name type="scientific">Ilex paraguariensis</name>
    <name type="common">yerba mate</name>
    <dbReference type="NCBI Taxonomy" id="185542"/>
    <lineage>
        <taxon>Eukaryota</taxon>
        <taxon>Viridiplantae</taxon>
        <taxon>Streptophyta</taxon>
        <taxon>Embryophyta</taxon>
        <taxon>Tracheophyta</taxon>
        <taxon>Spermatophyta</taxon>
        <taxon>Magnoliopsida</taxon>
        <taxon>eudicotyledons</taxon>
        <taxon>Gunneridae</taxon>
        <taxon>Pentapetalae</taxon>
        <taxon>asterids</taxon>
        <taxon>campanulids</taxon>
        <taxon>Aquifoliales</taxon>
        <taxon>Aquifoliaceae</taxon>
        <taxon>Ilex</taxon>
    </lineage>
</organism>
<reference evidence="2 3" key="1">
    <citation type="submission" date="2024-02" db="EMBL/GenBank/DDBJ databases">
        <authorList>
            <person name="Vignale AGUSTIN F."/>
            <person name="Sosa J E."/>
            <person name="Modenutti C."/>
        </authorList>
    </citation>
    <scope>NUCLEOTIDE SEQUENCE [LARGE SCALE GENOMIC DNA]</scope>
</reference>
<accession>A0ABC8QU98</accession>
<dbReference type="Proteomes" id="UP001642360">
    <property type="component" value="Unassembled WGS sequence"/>
</dbReference>
<dbReference type="EMBL" id="CAUOFW020000225">
    <property type="protein sequence ID" value="CAK9133888.1"/>
    <property type="molecule type" value="Genomic_DNA"/>
</dbReference>
<dbReference type="PANTHER" id="PTHR34355">
    <property type="entry name" value="JOSEPHIN-LIKE PROTEIN"/>
    <property type="match status" value="1"/>
</dbReference>
<evidence type="ECO:0000313" key="2">
    <source>
        <dbReference type="EMBL" id="CAK9133888.1"/>
    </source>
</evidence>
<feature type="region of interest" description="Disordered" evidence="1">
    <location>
        <begin position="74"/>
        <end position="103"/>
    </location>
</feature>